<dbReference type="Gene3D" id="3.90.930.1">
    <property type="match status" value="1"/>
</dbReference>
<reference evidence="1" key="1">
    <citation type="journal article" date="2011" name="Environ. Microbiol.">
        <title>Time-series analyses of Monterey Bay coastal microbial picoplankton using a 'genome proxy' microarray.</title>
        <authorList>
            <person name="Rich V.I."/>
            <person name="Pham V.D."/>
            <person name="Eppley J."/>
            <person name="Shi Y."/>
            <person name="DeLong E.F."/>
        </authorList>
    </citation>
    <scope>NUCLEOTIDE SEQUENCE</scope>
</reference>
<accession>E0XR86</accession>
<dbReference type="AlphaFoldDB" id="E0XR86"/>
<dbReference type="PANTHER" id="PTHR33706">
    <property type="entry name" value="MORN VARIANT REPEAT PROTEIN"/>
    <property type="match status" value="1"/>
</dbReference>
<dbReference type="Gene3D" id="2.20.110.10">
    <property type="entry name" value="Histone H3 K4-specific methyltransferase SET7/9 N-terminal domain"/>
    <property type="match status" value="2"/>
</dbReference>
<dbReference type="EMBL" id="GU474850">
    <property type="protein sequence ID" value="ADI16927.1"/>
    <property type="molecule type" value="Genomic_DNA"/>
</dbReference>
<evidence type="ECO:0000313" key="1">
    <source>
        <dbReference type="EMBL" id="ADI16927.1"/>
    </source>
</evidence>
<dbReference type="SUPFAM" id="SSF82185">
    <property type="entry name" value="Histone H3 K4-specific methyltransferase SET7/9 N-terminal domain"/>
    <property type="match status" value="2"/>
</dbReference>
<dbReference type="PROSITE" id="PS51257">
    <property type="entry name" value="PROKAR_LIPOPROTEIN"/>
    <property type="match status" value="1"/>
</dbReference>
<proteinExistence type="predicted"/>
<dbReference type="PANTHER" id="PTHR33706:SF1">
    <property type="entry name" value="TPR REPEAT PROTEIN"/>
    <property type="match status" value="1"/>
</dbReference>
<name>E0XR86_9BACT</name>
<organism evidence="1">
    <name type="scientific">uncultured Fidelibacterota bacterium HF0010_18O13</name>
    <dbReference type="NCBI Taxonomy" id="710789"/>
    <lineage>
        <taxon>Bacteria</taxon>
        <taxon>Pseudomonadati</taxon>
        <taxon>Fidelibacterota</taxon>
        <taxon>environmental samples</taxon>
    </lineage>
</organism>
<sequence length="664" mass="77556">MKKLLPLLLLILIGCSEPELKIIDLNNESIIKDGVYLDKKSLKPLSGKVIKTSQDNVVIIEGIISNGLPDGEWIEWYPNGNKFFSGIYSKGIKDGLFTFYDINGDLKSEIEYKNDVFNGIYKDQSSEGVYLDGKKNGIWKTYLSGEVLSEIEYKNDVFDGIYKTLSDQGFYVSGVKDGLWKELDSINNIISEGSYVEGKKNGLWIKTNQNTQETISEIEYKNDVFNGIYKDQSSEGVYLDGKKNGIWKTYFNGEVISEIEYRNDIFDGSYEGVDDEGNIISGTYKNGKKNGRWKESRYFTSRDVYEFISEGNYNDDIKDGQWSFIINKMVGDFVNEKKVFSINCIFENGILNGPFKLEKDGEVFRSDSWLRNEIIFDNLNTSNILPSGLEEFTPDDYNFIQGFFKNGNKEKKFILSRHSVNGNSNSRKVMIKNYKNGLKDGQSVTFHQSLLTVIPFDFNNKDFHKTINSFTINNYKNDKLDGETLYYVKVRDMKTGEFSFLPYLIENYENGGKNGWLRYYHIDKKKYGYVTPENKPYRMTDLYRDQKDVLMNEFSLYLNDIIVYLEIEYFSPRIIKGDIEKFEFNKDYIYWKTFMGKGRFGRNTGKNDLLDYGFQNRYPIELPNIEKYQNGWMWENQEYFNTYYDQKDKRKSSLPLIYIDELIK</sequence>
<protein>
    <submittedName>
        <fullName evidence="1">Uncharacterized protein conserved in bacteria</fullName>
    </submittedName>
</protein>